<keyword evidence="6" id="KW-0812">Transmembrane</keyword>
<evidence type="ECO:0000256" key="10">
    <source>
        <dbReference type="ARBA" id="ARBA00022946"/>
    </source>
</evidence>
<evidence type="ECO:0000256" key="5">
    <source>
        <dbReference type="ARBA" id="ARBA00022640"/>
    </source>
</evidence>
<dbReference type="PANTHER" id="PTHR12815:SF42">
    <property type="entry name" value="BACTERIAL SURFACE ANTIGEN (D15) DOMAIN-CONTAINING PROTEIN"/>
    <property type="match status" value="1"/>
</dbReference>
<reference evidence="18" key="2">
    <citation type="submission" date="2018-05" db="EMBL/GenBank/DDBJ databases">
        <title>OmerRS3 (Oryza meridionalis Reference Sequence Version 3).</title>
        <authorList>
            <person name="Zhang J."/>
            <person name="Kudrna D."/>
            <person name="Lee S."/>
            <person name="Talag J."/>
            <person name="Welchert J."/>
            <person name="Wing R.A."/>
        </authorList>
    </citation>
    <scope>NUCLEOTIDE SEQUENCE [LARGE SCALE GENOMIC DNA]</scope>
    <source>
        <strain evidence="18">cv. OR44</strain>
    </source>
</reference>
<keyword evidence="2" id="KW-0813">Transport</keyword>
<comment type="subcellular location">
    <subcellularLocation>
        <location evidence="1">Plastid</location>
        <location evidence="1">Chloroplast outer membrane</location>
        <topology evidence="1">Multi-pass membrane protein</topology>
    </subcellularLocation>
</comment>
<dbReference type="NCBIfam" id="TIGR00756">
    <property type="entry name" value="PPR"/>
    <property type="match status" value="1"/>
</dbReference>
<feature type="domain" description="Toc75-like POTRA" evidence="17">
    <location>
        <begin position="155"/>
        <end position="242"/>
    </location>
</feature>
<evidence type="ECO:0000256" key="8">
    <source>
        <dbReference type="ARBA" id="ARBA00022805"/>
    </source>
</evidence>
<keyword evidence="4" id="KW-0150">Chloroplast</keyword>
<evidence type="ECO:0000256" key="11">
    <source>
        <dbReference type="ARBA" id="ARBA00023136"/>
    </source>
</evidence>
<dbReference type="PANTHER" id="PTHR12815">
    <property type="entry name" value="SORTING AND ASSEMBLY MACHINERY SAMM50 PROTEIN FAMILY MEMBER"/>
    <property type="match status" value="1"/>
</dbReference>
<dbReference type="SUPFAM" id="SSF48452">
    <property type="entry name" value="TPR-like"/>
    <property type="match status" value="1"/>
</dbReference>
<dbReference type="FunFam" id="3.10.20.310:FF:000011">
    <property type="entry name" value="Protein TOC75-3 chloroplastic"/>
    <property type="match status" value="1"/>
</dbReference>
<feature type="repeat" description="PPR" evidence="13">
    <location>
        <begin position="932"/>
        <end position="966"/>
    </location>
</feature>
<dbReference type="InterPro" id="IPR057354">
    <property type="entry name" value="POTRA1_3_Toc75"/>
</dbReference>
<name>A0A0E0CYM6_9ORYZ</name>
<evidence type="ECO:0000256" key="1">
    <source>
        <dbReference type="ARBA" id="ARBA00004396"/>
    </source>
</evidence>
<evidence type="ECO:0000259" key="17">
    <source>
        <dbReference type="Pfam" id="PF25282"/>
    </source>
</evidence>
<dbReference type="InterPro" id="IPR011990">
    <property type="entry name" value="TPR-like_helical_dom_sf"/>
</dbReference>
<evidence type="ECO:0000256" key="6">
    <source>
        <dbReference type="ARBA" id="ARBA00022692"/>
    </source>
</evidence>
<dbReference type="InterPro" id="IPR057355">
    <property type="entry name" value="POTRA2_Toc75"/>
</dbReference>
<keyword evidence="10" id="KW-0809">Transit peptide</keyword>
<dbReference type="InterPro" id="IPR039910">
    <property type="entry name" value="D15-like"/>
</dbReference>
<keyword evidence="9" id="KW-0653">Protein transport</keyword>
<dbReference type="Pfam" id="PF25282">
    <property type="entry name" value="POTRA1_3_Toc75"/>
    <property type="match status" value="2"/>
</dbReference>
<feature type="domain" description="Bacterial surface antigen (D15)" evidence="15">
    <location>
        <begin position="483"/>
        <end position="790"/>
    </location>
</feature>
<dbReference type="GO" id="GO:0045036">
    <property type="term" value="P:protein targeting to chloroplast"/>
    <property type="evidence" value="ECO:0007669"/>
    <property type="project" value="UniProtKB-ARBA"/>
</dbReference>
<dbReference type="AlphaFoldDB" id="A0A0E0CYM6"/>
<dbReference type="GO" id="GO:0045037">
    <property type="term" value="P:protein import into chloroplast stroma"/>
    <property type="evidence" value="ECO:0007669"/>
    <property type="project" value="TreeGrafter"/>
</dbReference>
<proteinExistence type="inferred from homology"/>
<evidence type="ECO:0000313" key="18">
    <source>
        <dbReference type="EnsemblPlants" id="OMERI03G11380.2"/>
    </source>
</evidence>
<comment type="similarity">
    <text evidence="12">Belongs to the TOC75 family.</text>
</comment>
<evidence type="ECO:0000256" key="3">
    <source>
        <dbReference type="ARBA" id="ARBA00022452"/>
    </source>
</evidence>
<accession>A0A0E0CYM6</accession>
<keyword evidence="7" id="KW-0677">Repeat</keyword>
<dbReference type="Pfam" id="PF01535">
    <property type="entry name" value="PPR"/>
    <property type="match status" value="2"/>
</dbReference>
<dbReference type="GO" id="GO:0009658">
    <property type="term" value="P:chloroplast organization"/>
    <property type="evidence" value="ECO:0007669"/>
    <property type="project" value="TreeGrafter"/>
</dbReference>
<dbReference type="InterPro" id="IPR000184">
    <property type="entry name" value="Bac_surfAg_D15"/>
</dbReference>
<dbReference type="Proteomes" id="UP000008021">
    <property type="component" value="Chromosome 3"/>
</dbReference>
<dbReference type="HOGENOM" id="CLU_000837_26_0_1"/>
<evidence type="ECO:0000256" key="4">
    <source>
        <dbReference type="ARBA" id="ARBA00022528"/>
    </source>
</evidence>
<feature type="region of interest" description="Disordered" evidence="14">
    <location>
        <begin position="13"/>
        <end position="59"/>
    </location>
</feature>
<organism evidence="18">
    <name type="scientific">Oryza meridionalis</name>
    <dbReference type="NCBI Taxonomy" id="40149"/>
    <lineage>
        <taxon>Eukaryota</taxon>
        <taxon>Viridiplantae</taxon>
        <taxon>Streptophyta</taxon>
        <taxon>Embryophyta</taxon>
        <taxon>Tracheophyta</taxon>
        <taxon>Spermatophyta</taxon>
        <taxon>Magnoliopsida</taxon>
        <taxon>Liliopsida</taxon>
        <taxon>Poales</taxon>
        <taxon>Poaceae</taxon>
        <taxon>BOP clade</taxon>
        <taxon>Oryzoideae</taxon>
        <taxon>Oryzeae</taxon>
        <taxon>Oryzinae</taxon>
        <taxon>Oryza</taxon>
    </lineage>
</organism>
<protein>
    <submittedName>
        <fullName evidence="18">Uncharacterized protein</fullName>
    </submittedName>
</protein>
<dbReference type="InterPro" id="IPR046848">
    <property type="entry name" value="E_motif"/>
</dbReference>
<dbReference type="PROSITE" id="PS51375">
    <property type="entry name" value="PPR"/>
    <property type="match status" value="1"/>
</dbReference>
<feature type="domain" description="Toc75-like POTRA" evidence="17">
    <location>
        <begin position="364"/>
        <end position="444"/>
    </location>
</feature>
<evidence type="ECO:0000313" key="19">
    <source>
        <dbReference type="Proteomes" id="UP000008021"/>
    </source>
</evidence>
<dbReference type="FunFam" id="2.40.160.50:FF:000004">
    <property type="entry name" value="Protein TOC75-3 chloroplastic"/>
    <property type="match status" value="1"/>
</dbReference>
<evidence type="ECO:0000259" key="15">
    <source>
        <dbReference type="Pfam" id="PF01103"/>
    </source>
</evidence>
<keyword evidence="11" id="KW-0472">Membrane</keyword>
<feature type="domain" description="Toc75-like second POTRA" evidence="16">
    <location>
        <begin position="251"/>
        <end position="362"/>
    </location>
</feature>
<keyword evidence="5" id="KW-0934">Plastid</keyword>
<evidence type="ECO:0000256" key="9">
    <source>
        <dbReference type="ARBA" id="ARBA00022927"/>
    </source>
</evidence>
<dbReference type="Gene3D" id="1.25.40.10">
    <property type="entry name" value="Tetratricopeptide repeat domain"/>
    <property type="match status" value="3"/>
</dbReference>
<dbReference type="Gene3D" id="3.10.20.310">
    <property type="entry name" value="membrane protein fhac"/>
    <property type="match status" value="1"/>
</dbReference>
<sequence>MALTSQSLFFSPLAAGPSRRARGQGRSTSVSVAASASSHNSQPHGHPQQPLAVASSSSKSESKGSKTFALASAITAAASGAFLLASSGGGFGGGAGGPLGGGGGGWGAGGGGGGGGGGGSGFWSRIFFGGAAHADEKSSGDWDPHGLPANINVPLTKLSGLKRYKISELKFFDRAAGGGGAFTGPEDSFFEMVTLQPGGVYTKSQLLKELETLVSCGMFERVDLEGKAKPDGTLGLTVSFVESVWSAAKQFKCINVGLMSQSGQVDFDQDMTEREKMDYLRKQERDYQQRVRGAKPCILPDNVRGEVLGMMKKQEKVSARLLQRIRDHVQKWYHNEGFVCAQVVNFGNLNTSEVVCEVVEGDITKVEYQFQDKLGNFVEGNTQIPIIDRELPQQLRPGHIFNIGAGKQALKNINSLALFSNIEVNPRPDETKEGGIVVEIKLKELEPKSAEVSTEWSIVPGREGRPTLASIQPGGTVSFEHRNIYGLNRSIVGSVTSSNLLNPQDDLSFKLEYVHPYLDGVDDRNKNRTFKTSCFNTRKLSPVFVAGPNMDEAPPVWVDRVGFKANITESFTRQSKFTYGLVVEEITTRDETNSICTHGSRAMPSGGLSMDGPPTTLSGTGIDRMAFLQANITRDNTEFVNGAVIGDRCIFQLDQGLGIGSKNPFFNRHQLTLTKFVNLNKQEKGAGKPLPAVLVLHGHYAGCVGDLPSYDAFTLGGPYSVRGYGMGELGASRNVLEVASELRIPVRNTYVYGFVEHGTDLGSSKDVKGNPTEFFRRVGHGSSYGLGVKLGLVRGEYIVDHNAGFALAGDDLMAGDLVGAMKDDGFQPDVVTWTSRVSGSVLNFQYGRARALFRAMMVAGGRVLPSSATISTILPAFANVADVKHGKEVHGYSIVAGVEQELTVSSALVDMYAKCGLVLEARRLFDKMPQRSTVTWNSMIFGLANSGHCQEAVGLFDRMLRDGAKPDHLTFTAVLTACSYGGMVEVGKSQYRAMQVEYGVEPRPEHYACMVHLLGRAGRLDEAYGFIRAMPLEPDRFVWGALLGACRSHGNVELAELAASRLLAVEPDNAASCLLLSSALANAGKQDDVFKIKRLVKRRRLKKLDSCSWVETSL</sequence>
<keyword evidence="19" id="KW-1185">Reference proteome</keyword>
<evidence type="ECO:0000256" key="2">
    <source>
        <dbReference type="ARBA" id="ARBA00022448"/>
    </source>
</evidence>
<evidence type="ECO:0000256" key="7">
    <source>
        <dbReference type="ARBA" id="ARBA00022737"/>
    </source>
</evidence>
<dbReference type="STRING" id="40149.A0A0E0CYM6"/>
<evidence type="ECO:0000256" key="14">
    <source>
        <dbReference type="SAM" id="MobiDB-lite"/>
    </source>
</evidence>
<keyword evidence="8" id="KW-1002">Plastid outer membrane</keyword>
<reference evidence="18" key="1">
    <citation type="submission" date="2015-04" db="UniProtKB">
        <authorList>
            <consortium name="EnsemblPlants"/>
        </authorList>
    </citation>
    <scope>IDENTIFICATION</scope>
</reference>
<dbReference type="Gramene" id="OMERI03G11380.2">
    <property type="protein sequence ID" value="OMERI03G11380.2"/>
    <property type="gene ID" value="OMERI03G11380"/>
</dbReference>
<dbReference type="eggNOG" id="KOG4197">
    <property type="taxonomic scope" value="Eukaryota"/>
</dbReference>
<dbReference type="Gene3D" id="2.40.160.50">
    <property type="entry name" value="membrane protein fhac: a member of the omp85/tpsb transporter family"/>
    <property type="match status" value="1"/>
</dbReference>
<dbReference type="FunFam" id="1.25.40.10:FF:001210">
    <property type="entry name" value="Pentatricopeptide repeat-containing protein"/>
    <property type="match status" value="1"/>
</dbReference>
<dbReference type="Pfam" id="PF25280">
    <property type="entry name" value="POTRA2_Toc75"/>
    <property type="match status" value="1"/>
</dbReference>
<dbReference type="EnsemblPlants" id="OMERI03G11380.2">
    <property type="protein sequence ID" value="OMERI03G11380.2"/>
    <property type="gene ID" value="OMERI03G11380"/>
</dbReference>
<dbReference type="InterPro" id="IPR002885">
    <property type="entry name" value="PPR_rpt"/>
</dbReference>
<evidence type="ECO:0000256" key="13">
    <source>
        <dbReference type="PROSITE-ProRule" id="PRU00708"/>
    </source>
</evidence>
<dbReference type="GO" id="GO:0009707">
    <property type="term" value="C:chloroplast outer membrane"/>
    <property type="evidence" value="ECO:0007669"/>
    <property type="project" value="UniProtKB-SubCell"/>
</dbReference>
<evidence type="ECO:0000259" key="16">
    <source>
        <dbReference type="Pfam" id="PF25280"/>
    </source>
</evidence>
<feature type="compositionally biased region" description="Low complexity" evidence="14">
    <location>
        <begin position="27"/>
        <end position="38"/>
    </location>
</feature>
<dbReference type="Pfam" id="PF13041">
    <property type="entry name" value="PPR_2"/>
    <property type="match status" value="1"/>
</dbReference>
<dbReference type="Pfam" id="PF01103">
    <property type="entry name" value="Omp85"/>
    <property type="match status" value="1"/>
</dbReference>
<dbReference type="Pfam" id="PF20431">
    <property type="entry name" value="E_motif"/>
    <property type="match status" value="1"/>
</dbReference>
<evidence type="ECO:0000256" key="12">
    <source>
        <dbReference type="ARBA" id="ARBA00061638"/>
    </source>
</evidence>
<keyword evidence="3" id="KW-1134">Transmembrane beta strand</keyword>